<evidence type="ECO:0000313" key="3">
    <source>
        <dbReference type="Proteomes" id="UP000479710"/>
    </source>
</evidence>
<feature type="compositionally biased region" description="Basic and acidic residues" evidence="1">
    <location>
        <begin position="17"/>
        <end position="35"/>
    </location>
</feature>
<evidence type="ECO:0000313" key="2">
    <source>
        <dbReference type="EMBL" id="KAF0902529.1"/>
    </source>
</evidence>
<sequence>MRSRFWRWHQRTVRLGSHRERDLPPATFKPDDEGKVPLQPVMEGYDMERSGSGSKAMAKLRTTKDPAETGPPPSLSPSSPSVPCRAGTVEHRR</sequence>
<name>A0A6G1CQX7_9ORYZ</name>
<accession>A0A6G1CQX7</accession>
<proteinExistence type="predicted"/>
<comment type="caution">
    <text evidence="2">The sequence shown here is derived from an EMBL/GenBank/DDBJ whole genome shotgun (WGS) entry which is preliminary data.</text>
</comment>
<dbReference type="AlphaFoldDB" id="A0A6G1CQX7"/>
<keyword evidence="3" id="KW-1185">Reference proteome</keyword>
<organism evidence="2 3">
    <name type="scientific">Oryza meyeriana var. granulata</name>
    <dbReference type="NCBI Taxonomy" id="110450"/>
    <lineage>
        <taxon>Eukaryota</taxon>
        <taxon>Viridiplantae</taxon>
        <taxon>Streptophyta</taxon>
        <taxon>Embryophyta</taxon>
        <taxon>Tracheophyta</taxon>
        <taxon>Spermatophyta</taxon>
        <taxon>Magnoliopsida</taxon>
        <taxon>Liliopsida</taxon>
        <taxon>Poales</taxon>
        <taxon>Poaceae</taxon>
        <taxon>BOP clade</taxon>
        <taxon>Oryzoideae</taxon>
        <taxon>Oryzeae</taxon>
        <taxon>Oryzinae</taxon>
        <taxon>Oryza</taxon>
        <taxon>Oryza meyeriana</taxon>
    </lineage>
</organism>
<dbReference type="EMBL" id="SPHZ02000008">
    <property type="protein sequence ID" value="KAF0902529.1"/>
    <property type="molecule type" value="Genomic_DNA"/>
</dbReference>
<gene>
    <name evidence="2" type="ORF">E2562_017927</name>
</gene>
<protein>
    <submittedName>
        <fullName evidence="2">Uncharacterized protein</fullName>
    </submittedName>
</protein>
<evidence type="ECO:0000256" key="1">
    <source>
        <dbReference type="SAM" id="MobiDB-lite"/>
    </source>
</evidence>
<feature type="region of interest" description="Disordered" evidence="1">
    <location>
        <begin position="15"/>
        <end position="93"/>
    </location>
</feature>
<reference evidence="2 3" key="1">
    <citation type="submission" date="2019-11" db="EMBL/GenBank/DDBJ databases">
        <title>Whole genome sequence of Oryza granulata.</title>
        <authorList>
            <person name="Li W."/>
        </authorList>
    </citation>
    <scope>NUCLEOTIDE SEQUENCE [LARGE SCALE GENOMIC DNA]</scope>
    <source>
        <strain evidence="3">cv. Menghai</strain>
        <tissue evidence="2">Leaf</tissue>
    </source>
</reference>
<dbReference type="Proteomes" id="UP000479710">
    <property type="component" value="Unassembled WGS sequence"/>
</dbReference>